<feature type="compositionally biased region" description="Basic and acidic residues" evidence="1">
    <location>
        <begin position="610"/>
        <end position="621"/>
    </location>
</feature>
<evidence type="ECO:0000256" key="1">
    <source>
        <dbReference type="SAM" id="MobiDB-lite"/>
    </source>
</evidence>
<feature type="transmembrane region" description="Helical" evidence="2">
    <location>
        <begin position="26"/>
        <end position="45"/>
    </location>
</feature>
<feature type="transmembrane region" description="Helical" evidence="2">
    <location>
        <begin position="88"/>
        <end position="111"/>
    </location>
</feature>
<name>A0ABQ8UYQ5_9AGAR</name>
<feature type="compositionally biased region" description="Low complexity" evidence="1">
    <location>
        <begin position="586"/>
        <end position="599"/>
    </location>
</feature>
<comment type="caution">
    <text evidence="3">The sequence shown here is derived from an EMBL/GenBank/DDBJ whole genome shotgun (WGS) entry which is preliminary data.</text>
</comment>
<proteinExistence type="predicted"/>
<reference evidence="3" key="1">
    <citation type="submission" date="2022-08" db="EMBL/GenBank/DDBJ databases">
        <title>A Global Phylogenomic Analysis of the Shiitake Genus Lentinula.</title>
        <authorList>
            <consortium name="DOE Joint Genome Institute"/>
            <person name="Sierra-Patev S."/>
            <person name="Min B."/>
            <person name="Naranjo-Ortiz M."/>
            <person name="Looney B."/>
            <person name="Konkel Z."/>
            <person name="Slot J.C."/>
            <person name="Sakamoto Y."/>
            <person name="Steenwyk J.L."/>
            <person name="Rokas A."/>
            <person name="Carro J."/>
            <person name="Camarero S."/>
            <person name="Ferreira P."/>
            <person name="Molpeceres G."/>
            <person name="Ruiz-Duenas F.J."/>
            <person name="Serrano A."/>
            <person name="Henrissat B."/>
            <person name="Drula E."/>
            <person name="Hughes K.W."/>
            <person name="Mata J.L."/>
            <person name="Ishikawa N.K."/>
            <person name="Vargas-Isla R."/>
            <person name="Ushijima S."/>
            <person name="Smith C.A."/>
            <person name="Ahrendt S."/>
            <person name="Andreopoulos W."/>
            <person name="He G."/>
            <person name="Labutti K."/>
            <person name="Lipzen A."/>
            <person name="Ng V."/>
            <person name="Riley R."/>
            <person name="Sandor L."/>
            <person name="Barry K."/>
            <person name="Martinez A.T."/>
            <person name="Xiao Y."/>
            <person name="Gibbons J.G."/>
            <person name="Terashima K."/>
            <person name="Grigoriev I.V."/>
            <person name="Hibbett D.S."/>
        </authorList>
    </citation>
    <scope>NUCLEOTIDE SEQUENCE</scope>
    <source>
        <strain evidence="3">RHP3577 ss4</strain>
    </source>
</reference>
<keyword evidence="2" id="KW-1133">Transmembrane helix</keyword>
<gene>
    <name evidence="3" type="ORF">C8R41DRAFT_857244</name>
</gene>
<evidence type="ECO:0000256" key="2">
    <source>
        <dbReference type="SAM" id="Phobius"/>
    </source>
</evidence>
<keyword evidence="4" id="KW-1185">Reference proteome</keyword>
<dbReference type="EMBL" id="JANVFT010000118">
    <property type="protein sequence ID" value="KAJ4466065.1"/>
    <property type="molecule type" value="Genomic_DNA"/>
</dbReference>
<feature type="region of interest" description="Disordered" evidence="1">
    <location>
        <begin position="703"/>
        <end position="746"/>
    </location>
</feature>
<dbReference type="Proteomes" id="UP001150217">
    <property type="component" value="Unassembled WGS sequence"/>
</dbReference>
<feature type="compositionally biased region" description="Polar residues" evidence="1">
    <location>
        <begin position="795"/>
        <end position="807"/>
    </location>
</feature>
<evidence type="ECO:0000313" key="4">
    <source>
        <dbReference type="Proteomes" id="UP001150217"/>
    </source>
</evidence>
<feature type="transmembrane region" description="Helical" evidence="2">
    <location>
        <begin position="57"/>
        <end position="76"/>
    </location>
</feature>
<sequence>MGTLCLSQALILRCESLTETESIALFIPTAVEFLFASSLIFRTWDSDRRHIFLTFEGWIYFALALLELLSHIIPAVRDDLAVFKVIDIVIGALSSIPLLLYTIFLCFFTCTEFLDGIPQRLQIFGKFMLITLIPVVIVFNEVASFIGITHRIIGTTVAVGFSNPQNKTLWTIFTDFDLGFITIYQALNFSFAFFRLAKAFLEQQRIESSDTDEALLIKGTGWVTLGIKLGAVESAIGFVPPQFGVVLARRILRFLGRALLIIGLLKGLDVSEDFQQVREEIIAGKRERSLRGSRLRPLISDPRLSTFRQLSPGAIQAASDAFRGKDPPRLFSSPAPMVPGERVTIHFNAASGQAPTLEMRFSALDIPSPTEIVESVKVRPASEGLSTAPSRRSSYYANSTMTRHTHNLSMPEIPKLPQAPGGVSEFEYASRSRPEHEAIVVHNVFAHTRDVSNFSADSGFRDSVNSMIHGAGGSLSSKFPGIPPRVTKASQMALQDSFHVAARSASSELKGKENQGASLSISNSFHRKPVPRASLILAPASIDPFVDEDTQIGVKLPTPLGTTEHAHQMSIALSTAPTTTKDSLFARPAESSPRPSSYSQFTPTTGQTEDPFKHDAEKRDLAAVGSRNRTRASVVPSELPLRESSIRSPSQYLDYRDRGKSIETLDLSWLQPPDSGKYNESINSYSEESTIERAMRRKISLPSSIHPLSGSDPAHLPGSSQRRSRSAPRFKSIGKAPKRYTPSPTISSYTRESIYIDPIIIPARQYGGFPNVEVEQGSLNGGSMLSGITGMDGITSRTSRMDGNSAGSGPLRDSNVLGLGNDTRG</sequence>
<feature type="transmembrane region" description="Helical" evidence="2">
    <location>
        <begin position="123"/>
        <end position="148"/>
    </location>
</feature>
<evidence type="ECO:0000313" key="3">
    <source>
        <dbReference type="EMBL" id="KAJ4466065.1"/>
    </source>
</evidence>
<protein>
    <submittedName>
        <fullName evidence="3">Uncharacterized protein</fullName>
    </submittedName>
</protein>
<feature type="region of interest" description="Disordered" evidence="1">
    <location>
        <begin position="574"/>
        <end position="636"/>
    </location>
</feature>
<feature type="region of interest" description="Disordered" evidence="1">
    <location>
        <begin position="790"/>
        <end position="825"/>
    </location>
</feature>
<organism evidence="3 4">
    <name type="scientific">Lentinula lateritia</name>
    <dbReference type="NCBI Taxonomy" id="40482"/>
    <lineage>
        <taxon>Eukaryota</taxon>
        <taxon>Fungi</taxon>
        <taxon>Dikarya</taxon>
        <taxon>Basidiomycota</taxon>
        <taxon>Agaricomycotina</taxon>
        <taxon>Agaricomycetes</taxon>
        <taxon>Agaricomycetidae</taxon>
        <taxon>Agaricales</taxon>
        <taxon>Marasmiineae</taxon>
        <taxon>Omphalotaceae</taxon>
        <taxon>Lentinula</taxon>
    </lineage>
</organism>
<accession>A0ABQ8UYQ5</accession>
<keyword evidence="2" id="KW-0812">Transmembrane</keyword>
<keyword evidence="2" id="KW-0472">Membrane</keyword>